<sequence length="1062" mass="118531">MGRGLPPACCSRGEPLGCSLWRRMTPVPESSRLVQARTRNPELPRTDPGFRESRVPIRFCSLSRVQNSAPPPLEGGGLRPVLLRASHRERRTDSFSLNRVMNSLHLPRSQLCTGSRARLDRNEFLSVFWRLSHQLRHSSRSCSSVALLNSPVHGNEHFLWDIHKRGLEATGDRVRMMASLSKAEQHRKRMKRIQNKRMAWRPPNVSQRYLRAEADFNVLSIQRPRTGRLQGGPETAKKEIVDLGDPGIFVASRHHNEGGAGFDACSSRPEGRSDRRLLKPHEVAKLVQSREKVEGTRDDKTTAAVSHKSEEVAPSRSLTVALRRGHLPACTDISPLTAGDVEFDKTKGLYKENDAEYYRRFFRDRYRRLDGKEREAEKLLKEQTAEDARAQSRKQLYVPPRKYWYREDYCSPSPSEVRRMPSLELKFVMMNEARQVKKGKLPLNLPLWRAFEGRLVQLGGPNTRVRATTLLRGLQAISNIQHCALPATVDGIVRGIMYREASLKPQHYVFLYQSLARLRYRHVYLLNGLKEMMLSWSVLRNNFLIKAANAVSKLDLADHILVKPLQMTLATRIPGFTASNCRRTKWITVLNLFSEPMTVAFLKVCEKHETVFRDYSRDLQLVELCLRLEKPEVYAQLPLTTQYFLECVRKAHTEGKAARDANVKVHSLGSAADRRRRDHVDNKHSESRTWTRASRLTGGNTGYYTISDSSNKDSSHMIACCYGQNIGSVEVPDSSSDSNALGTFSTDVDDSDDDSASDCDDFEDHHSGGERDTAESVSGDFMPGGSEYGPSLTSGIGLSPPRSSSSGSLSLADFLPTPDSCESPAVPDHASLPSLPSVSLRAVDKNPCGLPGPSSATPEAHHEELSHVLCRNANPEAAVAGALHSSTASRARFGLSAADQHQNERVRGRGEDTSSLEGCHVEAKQRHDCATTEGPPASRTPCLDGLIQARDFSSLLHADVSHTLRSVGIDHSNSVLAGPLRVDVFHPPSNTIIETCPAFQFYANSVQLTAVSKRRHQLLLAMGFNVVLIPYQRWRAARTPDDKRRLVLSLLPPGVRQSRAPQ</sequence>
<proteinExistence type="predicted"/>
<dbReference type="Proteomes" id="UP000221165">
    <property type="component" value="Unassembled WGS sequence"/>
</dbReference>
<dbReference type="AlphaFoldDB" id="A0A2C6LB46"/>
<feature type="region of interest" description="Disordered" evidence="1">
    <location>
        <begin position="668"/>
        <end position="692"/>
    </location>
</feature>
<evidence type="ECO:0000256" key="1">
    <source>
        <dbReference type="SAM" id="MobiDB-lite"/>
    </source>
</evidence>
<accession>A0A2C6LB46</accession>
<evidence type="ECO:0000313" key="3">
    <source>
        <dbReference type="EMBL" id="PHJ24186.1"/>
    </source>
</evidence>
<gene>
    <name evidence="3" type="ORF">CSUI_001959</name>
</gene>
<comment type="caution">
    <text evidence="3">The sequence shown here is derived from an EMBL/GenBank/DDBJ whole genome shotgun (WGS) entry which is preliminary data.</text>
</comment>
<protein>
    <submittedName>
        <fullName evidence="3">Rap domain-containing protein</fullName>
    </submittedName>
</protein>
<reference evidence="3 4" key="1">
    <citation type="journal article" date="2017" name="Int. J. Parasitol.">
        <title>The genome of the protozoan parasite Cystoisospora suis and a reverse vaccinology approach to identify vaccine candidates.</title>
        <authorList>
            <person name="Palmieri N."/>
            <person name="Shrestha A."/>
            <person name="Ruttkowski B."/>
            <person name="Beck T."/>
            <person name="Vogl C."/>
            <person name="Tomley F."/>
            <person name="Blake D.P."/>
            <person name="Joachim A."/>
        </authorList>
    </citation>
    <scope>NUCLEOTIDE SEQUENCE [LARGE SCALE GENOMIC DNA]</scope>
    <source>
        <strain evidence="3 4">Wien I</strain>
    </source>
</reference>
<dbReference type="VEuPathDB" id="ToxoDB:CSUI_001959"/>
<feature type="compositionally biased region" description="Basic and acidic residues" evidence="1">
    <location>
        <begin position="763"/>
        <end position="774"/>
    </location>
</feature>
<dbReference type="RefSeq" id="XP_067925859.1">
    <property type="nucleotide sequence ID" value="XM_068062162.1"/>
</dbReference>
<feature type="compositionally biased region" description="Low complexity" evidence="1">
    <location>
        <begin position="794"/>
        <end position="811"/>
    </location>
</feature>
<keyword evidence="4" id="KW-1185">Reference proteome</keyword>
<feature type="domain" description="RAP" evidence="2">
    <location>
        <begin position="991"/>
        <end position="1049"/>
    </location>
</feature>
<dbReference type="GeneID" id="94425373"/>
<organism evidence="3 4">
    <name type="scientific">Cystoisospora suis</name>
    <dbReference type="NCBI Taxonomy" id="483139"/>
    <lineage>
        <taxon>Eukaryota</taxon>
        <taxon>Sar</taxon>
        <taxon>Alveolata</taxon>
        <taxon>Apicomplexa</taxon>
        <taxon>Conoidasida</taxon>
        <taxon>Coccidia</taxon>
        <taxon>Eucoccidiorida</taxon>
        <taxon>Eimeriorina</taxon>
        <taxon>Sarcocystidae</taxon>
        <taxon>Cystoisospora</taxon>
    </lineage>
</organism>
<dbReference type="OrthoDB" id="422904at2759"/>
<name>A0A2C6LB46_9APIC</name>
<feature type="compositionally biased region" description="Acidic residues" evidence="1">
    <location>
        <begin position="747"/>
        <end position="762"/>
    </location>
</feature>
<dbReference type="InterPro" id="IPR013584">
    <property type="entry name" value="RAP"/>
</dbReference>
<feature type="compositionally biased region" description="Basic and acidic residues" evidence="1">
    <location>
        <begin position="672"/>
        <end position="689"/>
    </location>
</feature>
<dbReference type="SMART" id="SM00952">
    <property type="entry name" value="RAP"/>
    <property type="match status" value="1"/>
</dbReference>
<dbReference type="PROSITE" id="PS51286">
    <property type="entry name" value="RAP"/>
    <property type="match status" value="1"/>
</dbReference>
<dbReference type="EMBL" id="MIGC01000813">
    <property type="protein sequence ID" value="PHJ24186.1"/>
    <property type="molecule type" value="Genomic_DNA"/>
</dbReference>
<evidence type="ECO:0000313" key="4">
    <source>
        <dbReference type="Proteomes" id="UP000221165"/>
    </source>
</evidence>
<evidence type="ECO:0000259" key="2">
    <source>
        <dbReference type="PROSITE" id="PS51286"/>
    </source>
</evidence>
<feature type="compositionally biased region" description="Polar residues" evidence="1">
    <location>
        <begin position="733"/>
        <end position="744"/>
    </location>
</feature>
<dbReference type="Pfam" id="PF08373">
    <property type="entry name" value="RAP"/>
    <property type="match status" value="1"/>
</dbReference>
<feature type="region of interest" description="Disordered" evidence="1">
    <location>
        <begin position="731"/>
        <end position="834"/>
    </location>
</feature>